<accession>A0A6A8DCW2</accession>
<dbReference type="Proteomes" id="UP000799092">
    <property type="component" value="Unassembled WGS sequence"/>
</dbReference>
<evidence type="ECO:0000259" key="1">
    <source>
        <dbReference type="Pfam" id="PF09382"/>
    </source>
</evidence>
<dbReference type="InterPro" id="IPR008308">
    <property type="entry name" value="YpbB-like"/>
</dbReference>
<dbReference type="Gene3D" id="1.10.10.10">
    <property type="entry name" value="Winged helix-like DNA-binding domain superfamily/Winged helix DNA-binding domain"/>
    <property type="match status" value="1"/>
</dbReference>
<sequence length="355" mass="41636">MFTLLLLDCVDRFKGERSISAVYHLLTGKRSAQTLQDAHMYKLSHYFGVYKSLDRNDFRNFIIQLRDQGYIAGNDEVASLTRNGKELFHKENSVERLKEFNGINYNRMTHLCIQRLKLFVQTVTNIEAGNHTFIAINDNKEIQGWVRKLYYKNKSDLKLCLNRLYQELYTFLKGLEELEATIFVERFTGSSSVGLSKEQISRRYNLTFHDVEIKTELINHKLISFIIKNKQHVPLLAEFIEDLTNYLFMTESAEKSYQLLSQGHSVEEIAKIRHLKVNTIHDHLVEIAYIDNEYDLSKFISNEGVEQIKTCITNLKTRKLKVIKEDLQNRYSFFQIRLVLAIHPPDVKEKQENGQ</sequence>
<comment type="caution">
    <text evidence="3">The sequence shown here is derived from an EMBL/GenBank/DDBJ whole genome shotgun (WGS) entry which is preliminary data.</text>
</comment>
<dbReference type="GO" id="GO:0043138">
    <property type="term" value="F:3'-5' DNA helicase activity"/>
    <property type="evidence" value="ECO:0007669"/>
    <property type="project" value="InterPro"/>
</dbReference>
<evidence type="ECO:0000313" key="3">
    <source>
        <dbReference type="EMBL" id="MRH42366.1"/>
    </source>
</evidence>
<name>A0A6A8DCW2_9BACI</name>
<dbReference type="Pfam" id="PF14493">
    <property type="entry name" value="HTH_40"/>
    <property type="match status" value="1"/>
</dbReference>
<protein>
    <recommendedName>
        <fullName evidence="5">Helicase Helix-turn-helix domain-containing protein</fullName>
    </recommendedName>
</protein>
<dbReference type="GO" id="GO:0006281">
    <property type="term" value="P:DNA repair"/>
    <property type="evidence" value="ECO:0007669"/>
    <property type="project" value="InterPro"/>
</dbReference>
<feature type="domain" description="RQC" evidence="1">
    <location>
        <begin position="6"/>
        <end position="96"/>
    </location>
</feature>
<dbReference type="Gene3D" id="1.10.10.1390">
    <property type="entry name" value="ATP-dependent DNA helicase RecQ"/>
    <property type="match status" value="1"/>
</dbReference>
<evidence type="ECO:0008006" key="5">
    <source>
        <dbReference type="Google" id="ProtNLM"/>
    </source>
</evidence>
<dbReference type="SUPFAM" id="SSF46785">
    <property type="entry name" value="Winged helix' DNA-binding domain"/>
    <property type="match status" value="1"/>
</dbReference>
<dbReference type="InterPro" id="IPR029491">
    <property type="entry name" value="Helicase_HTH"/>
</dbReference>
<evidence type="ECO:0000313" key="4">
    <source>
        <dbReference type="Proteomes" id="UP000799092"/>
    </source>
</evidence>
<dbReference type="GO" id="GO:0006260">
    <property type="term" value="P:DNA replication"/>
    <property type="evidence" value="ECO:0007669"/>
    <property type="project" value="InterPro"/>
</dbReference>
<gene>
    <name evidence="3" type="ORF">GH741_06680</name>
</gene>
<dbReference type="OrthoDB" id="2354672at2"/>
<dbReference type="InterPro" id="IPR036388">
    <property type="entry name" value="WH-like_DNA-bd_sf"/>
</dbReference>
<dbReference type="RefSeq" id="WP_153736019.1">
    <property type="nucleotide sequence ID" value="NZ_WJNG01000005.1"/>
</dbReference>
<dbReference type="Pfam" id="PF09382">
    <property type="entry name" value="RQC"/>
    <property type="match status" value="1"/>
</dbReference>
<proteinExistence type="predicted"/>
<dbReference type="AlphaFoldDB" id="A0A6A8DCW2"/>
<dbReference type="InterPro" id="IPR018982">
    <property type="entry name" value="RQC_domain"/>
</dbReference>
<dbReference type="PIRSF" id="PIRSF021350">
    <property type="entry name" value="UCP021350"/>
    <property type="match status" value="1"/>
</dbReference>
<keyword evidence="4" id="KW-1185">Reference proteome</keyword>
<dbReference type="InterPro" id="IPR036390">
    <property type="entry name" value="WH_DNA-bd_sf"/>
</dbReference>
<reference evidence="3" key="1">
    <citation type="submission" date="2019-11" db="EMBL/GenBank/DDBJ databases">
        <authorList>
            <person name="Li J."/>
        </authorList>
    </citation>
    <scope>NUCLEOTIDE SEQUENCE</scope>
    <source>
        <strain evidence="3">B6B</strain>
    </source>
</reference>
<evidence type="ECO:0000259" key="2">
    <source>
        <dbReference type="Pfam" id="PF14493"/>
    </source>
</evidence>
<organism evidence="3 4">
    <name type="scientific">Aquibacillus halophilus</name>
    <dbReference type="NCBI Taxonomy" id="930132"/>
    <lineage>
        <taxon>Bacteria</taxon>
        <taxon>Bacillati</taxon>
        <taxon>Bacillota</taxon>
        <taxon>Bacilli</taxon>
        <taxon>Bacillales</taxon>
        <taxon>Bacillaceae</taxon>
        <taxon>Aquibacillus</taxon>
    </lineage>
</organism>
<dbReference type="EMBL" id="WJNG01000005">
    <property type="protein sequence ID" value="MRH42366.1"/>
    <property type="molecule type" value="Genomic_DNA"/>
</dbReference>
<feature type="domain" description="Helicase Helix-turn-helix" evidence="2">
    <location>
        <begin position="252"/>
        <end position="340"/>
    </location>
</feature>